<dbReference type="UniPathway" id="UPA00286"/>
<dbReference type="STRING" id="1494590.ATN84_10865"/>
<comment type="caution">
    <text evidence="8">The sequence shown here is derived from an EMBL/GenBank/DDBJ whole genome shotgun (WGS) entry which is preliminary data.</text>
</comment>
<dbReference type="GO" id="GO:0042121">
    <property type="term" value="P:alginic acid biosynthetic process"/>
    <property type="evidence" value="ECO:0007669"/>
    <property type="project" value="UniProtKB-UniPathway"/>
</dbReference>
<comment type="subcellular location">
    <subcellularLocation>
        <location evidence="1">Periplasm</location>
    </subcellularLocation>
</comment>
<dbReference type="Proteomes" id="UP000070107">
    <property type="component" value="Unassembled WGS sequence"/>
</dbReference>
<dbReference type="Pfam" id="PF16822">
    <property type="entry name" value="ALGX"/>
    <property type="match status" value="1"/>
</dbReference>
<keyword evidence="3" id="KW-0808">Transferase</keyword>
<comment type="pathway">
    <text evidence="2">Glycan biosynthesis; alginate biosynthesis.</text>
</comment>
<keyword evidence="6" id="KW-0016">Alginate biosynthesis</keyword>
<evidence type="ECO:0000256" key="3">
    <source>
        <dbReference type="ARBA" id="ARBA00022679"/>
    </source>
</evidence>
<evidence type="ECO:0000256" key="4">
    <source>
        <dbReference type="ARBA" id="ARBA00022729"/>
    </source>
</evidence>
<keyword evidence="9" id="KW-1185">Reference proteome</keyword>
<evidence type="ECO:0000256" key="6">
    <source>
        <dbReference type="ARBA" id="ARBA00022841"/>
    </source>
</evidence>
<keyword evidence="4" id="KW-0732">Signal</keyword>
<dbReference type="EMBL" id="LNTU01000023">
    <property type="protein sequence ID" value="KXF76556.1"/>
    <property type="molecule type" value="Genomic_DNA"/>
</dbReference>
<proteinExistence type="predicted"/>
<keyword evidence="5" id="KW-0574">Periplasm</keyword>
<dbReference type="GO" id="GO:0016740">
    <property type="term" value="F:transferase activity"/>
    <property type="evidence" value="ECO:0007669"/>
    <property type="project" value="UniProtKB-KW"/>
</dbReference>
<evidence type="ECO:0000256" key="1">
    <source>
        <dbReference type="ARBA" id="ARBA00004418"/>
    </source>
</evidence>
<reference evidence="8 9" key="1">
    <citation type="submission" date="2015-11" db="EMBL/GenBank/DDBJ databases">
        <title>Draft genome sequence of Paramesorhizobium deserti A-3-E, a strain highly resistant to diverse beta-lactam antibiotics.</title>
        <authorList>
            <person name="Lv R."/>
            <person name="Yang X."/>
            <person name="Fang N."/>
            <person name="Guo J."/>
            <person name="Luo X."/>
            <person name="Peng F."/>
            <person name="Yang R."/>
            <person name="Cui Y."/>
            <person name="Fang C."/>
            <person name="Song Y."/>
        </authorList>
    </citation>
    <scope>NUCLEOTIDE SEQUENCE [LARGE SCALE GENOMIC DNA]</scope>
    <source>
        <strain evidence="8 9">A-3-E</strain>
    </source>
</reference>
<organism evidence="8 9">
    <name type="scientific">Paramesorhizobium deserti</name>
    <dbReference type="NCBI Taxonomy" id="1494590"/>
    <lineage>
        <taxon>Bacteria</taxon>
        <taxon>Pseudomonadati</taxon>
        <taxon>Pseudomonadota</taxon>
        <taxon>Alphaproteobacteria</taxon>
        <taxon>Hyphomicrobiales</taxon>
        <taxon>Phyllobacteriaceae</taxon>
        <taxon>Paramesorhizobium</taxon>
    </lineage>
</organism>
<feature type="domain" description="AlgX/AlgJ SGNH hydrolase-like" evidence="7">
    <location>
        <begin position="31"/>
        <end position="205"/>
    </location>
</feature>
<evidence type="ECO:0000313" key="9">
    <source>
        <dbReference type="Proteomes" id="UP000070107"/>
    </source>
</evidence>
<accession>A0A135HTN4</accession>
<dbReference type="GO" id="GO:0042597">
    <property type="term" value="C:periplasmic space"/>
    <property type="evidence" value="ECO:0007669"/>
    <property type="project" value="UniProtKB-SubCell"/>
</dbReference>
<evidence type="ECO:0000256" key="2">
    <source>
        <dbReference type="ARBA" id="ARBA00005182"/>
    </source>
</evidence>
<protein>
    <recommendedName>
        <fullName evidence="7">AlgX/AlgJ SGNH hydrolase-like domain-containing protein</fullName>
    </recommendedName>
</protein>
<dbReference type="AlphaFoldDB" id="A0A135HTN4"/>
<dbReference type="InterPro" id="IPR031811">
    <property type="entry name" value="ALGX/ALGJ_SGNH-like"/>
</dbReference>
<gene>
    <name evidence="8" type="ORF">ATN84_10865</name>
</gene>
<evidence type="ECO:0000256" key="5">
    <source>
        <dbReference type="ARBA" id="ARBA00022764"/>
    </source>
</evidence>
<sequence length="432" mass="48329">MLVNSPAGIAAVQVKSFLDYNVFGFVNTHRVISGNDGWLFYKPQFAEDLCNEKLAMKAVDNVNAMSDIAEGANINLIVAVSPDKSSVYPERLGLRAGIASKCKTRATAFWRKYALQVHSKIIDHLAAMLAVGDDLLKYYKEDTHWNDYGRAIALRQLTQKVTGTDPGLPTINAGVLEHRNGDLARMLRVSAKESALTFPDYWNQQFRKAVGRGIPNTVILHDSFYEGAATQLKMLFPGTEMVHLDRDIQKHVAALAKKPPTIIVNSVERSFFNRVTTSTLSWSSPLAKHVVERNANAARHCIYRQVATDQLLLRDLELKQSEWRGMRDAQIFIPMEKYGGRVCMRIRFKTNSESVSVLYLPREMANRSSYSEGYSVRFPALGNDREIEVVLPSKFAGHKLRFDPFGGEGDLTNLSVEVGTFADHPANVSSMQ</sequence>
<evidence type="ECO:0000313" key="8">
    <source>
        <dbReference type="EMBL" id="KXF76556.1"/>
    </source>
</evidence>
<name>A0A135HTN4_9HYPH</name>
<evidence type="ECO:0000259" key="7">
    <source>
        <dbReference type="Pfam" id="PF16822"/>
    </source>
</evidence>